<accession>A0A1C3YUV1</accession>
<dbReference type="AlphaFoldDB" id="A0A1C3YUV1"/>
<reference evidence="1 2" key="1">
    <citation type="submission" date="2016-08" db="EMBL/GenBank/DDBJ databases">
        <authorList>
            <person name="Seilhamer J.J."/>
        </authorList>
    </citation>
    <scope>NUCLEOTIDE SEQUENCE [LARGE SCALE GENOMIC DNA]</scope>
    <source>
        <strain evidence="1 2">A37T2</strain>
    </source>
</reference>
<keyword evidence="2" id="KW-1185">Reference proteome</keyword>
<dbReference type="Gene3D" id="3.40.50.10320">
    <property type="entry name" value="LmbE-like"/>
    <property type="match status" value="1"/>
</dbReference>
<sequence>MQHNPTIRCYFIAHADDWQLFMAPEVSNDMMDKSCKVVIVHTTAGDAGKEEQYWKAREQAAIDSMIFCMSADESYAYKEAYVQINDKQLFTVTANNCTCYFLRLPDGAYDGSGFTAYGQQSLERFASGDIQRLESVDGTAAYNNWQELAQTLDAIIRKEADGLSLEDVLLCFPEEDVVMNPRDHNDHYNTAKLVRSTAAYQPCRKRAYVDYDILYTGGILNEEELFWKIGMFTTYHQSLYKLYGHSTIAEDTSFIPWCFKRSVYRSL</sequence>
<dbReference type="OrthoDB" id="6064917at2"/>
<organism evidence="1 2">
    <name type="scientific">Chitinophaga costaii</name>
    <dbReference type="NCBI Taxonomy" id="1335309"/>
    <lineage>
        <taxon>Bacteria</taxon>
        <taxon>Pseudomonadati</taxon>
        <taxon>Bacteroidota</taxon>
        <taxon>Chitinophagia</taxon>
        <taxon>Chitinophagales</taxon>
        <taxon>Chitinophagaceae</taxon>
        <taxon>Chitinophaga</taxon>
    </lineage>
</organism>
<dbReference type="Proteomes" id="UP000242818">
    <property type="component" value="Unassembled WGS sequence"/>
</dbReference>
<proteinExistence type="predicted"/>
<dbReference type="STRING" id="1335309.GA0116948_101114"/>
<protein>
    <submittedName>
        <fullName evidence="1">GlcNAc-PI de-N-acetylase</fullName>
    </submittedName>
</protein>
<evidence type="ECO:0000313" key="2">
    <source>
        <dbReference type="Proteomes" id="UP000242818"/>
    </source>
</evidence>
<dbReference type="InterPro" id="IPR003737">
    <property type="entry name" value="GlcNAc_PI_deacetylase-related"/>
</dbReference>
<dbReference type="InterPro" id="IPR024078">
    <property type="entry name" value="LmbE-like_dom_sf"/>
</dbReference>
<gene>
    <name evidence="1" type="ORF">GA0116948_101114</name>
</gene>
<name>A0A1C3YUV1_9BACT</name>
<dbReference type="RefSeq" id="WP_089707927.1">
    <property type="nucleotide sequence ID" value="NZ_FMAR01000001.1"/>
</dbReference>
<dbReference type="Pfam" id="PF02585">
    <property type="entry name" value="PIG-L"/>
    <property type="match status" value="1"/>
</dbReference>
<dbReference type="EMBL" id="FMAR01000001">
    <property type="protein sequence ID" value="SCB73802.1"/>
    <property type="molecule type" value="Genomic_DNA"/>
</dbReference>
<evidence type="ECO:0000313" key="1">
    <source>
        <dbReference type="EMBL" id="SCB73802.1"/>
    </source>
</evidence>
<dbReference type="SUPFAM" id="SSF102588">
    <property type="entry name" value="LmbE-like"/>
    <property type="match status" value="1"/>
</dbReference>